<protein>
    <submittedName>
        <fullName evidence="1">187_t:CDS:1</fullName>
    </submittedName>
</protein>
<accession>A0ACA9JVF1</accession>
<comment type="caution">
    <text evidence="1">The sequence shown here is derived from an EMBL/GenBank/DDBJ whole genome shotgun (WGS) entry which is preliminary data.</text>
</comment>
<keyword evidence="2" id="KW-1185">Reference proteome</keyword>
<evidence type="ECO:0000313" key="2">
    <source>
        <dbReference type="Proteomes" id="UP000789860"/>
    </source>
</evidence>
<sequence length="117" mass="13531">MEAIKLQKQFRIYKIEKEKEKQNNQNLEKKRVVDLVEEMEEISETEGISETEETLAEMMATEKNMNTAGSDTNMNFTQETGVPTNPNLETTQTSDLLIDAVLQKLHVRTKKTKIIER</sequence>
<dbReference type="Proteomes" id="UP000789860">
    <property type="component" value="Unassembled WGS sequence"/>
</dbReference>
<organism evidence="1 2">
    <name type="scientific">Scutellospora calospora</name>
    <dbReference type="NCBI Taxonomy" id="85575"/>
    <lineage>
        <taxon>Eukaryota</taxon>
        <taxon>Fungi</taxon>
        <taxon>Fungi incertae sedis</taxon>
        <taxon>Mucoromycota</taxon>
        <taxon>Glomeromycotina</taxon>
        <taxon>Glomeromycetes</taxon>
        <taxon>Diversisporales</taxon>
        <taxon>Gigasporaceae</taxon>
        <taxon>Scutellospora</taxon>
    </lineage>
</organism>
<proteinExistence type="predicted"/>
<reference evidence="1" key="1">
    <citation type="submission" date="2021-06" db="EMBL/GenBank/DDBJ databases">
        <authorList>
            <person name="Kallberg Y."/>
            <person name="Tangrot J."/>
            <person name="Rosling A."/>
        </authorList>
    </citation>
    <scope>NUCLEOTIDE SEQUENCE</scope>
    <source>
        <strain evidence="1">AU212A</strain>
    </source>
</reference>
<dbReference type="EMBL" id="CAJVPM010000214">
    <property type="protein sequence ID" value="CAG8438525.1"/>
    <property type="molecule type" value="Genomic_DNA"/>
</dbReference>
<evidence type="ECO:0000313" key="1">
    <source>
        <dbReference type="EMBL" id="CAG8438525.1"/>
    </source>
</evidence>
<gene>
    <name evidence="1" type="ORF">SCALOS_LOCUS450</name>
</gene>
<name>A0ACA9JVF1_9GLOM</name>